<keyword evidence="1" id="KW-0285">Flavoprotein</keyword>
<proteinExistence type="predicted"/>
<sequence>MTLYFLLSQGLSENSTFLPAPSLIRNAFDRIEAAGFDEIVVSDPTGNIAALDLADIALDATHSIHVVLPQTASKASPLTVAQRMADLPCGRLSLYLREGETGDGAERHEDVIARASEYLMLLAKLWNAEAPISFEGRFFQIKNAFVEKGDCRLKPHIHLSGRSGLALALAGRHADTFHLPDVSADETRRMIALVNGEARANHRGEAVAFASTIVLGATDIRLWRSNILPRLVLARDLGISRFVFEGFSDEAAITEFGEKVLPALRRSLGDSDEPATRPWTDWALPALLDRLQ</sequence>
<keyword evidence="2" id="KW-0288">FMN</keyword>
<dbReference type="InterPro" id="IPR036661">
    <property type="entry name" value="Luciferase-like_sf"/>
</dbReference>
<evidence type="ECO:0000313" key="7">
    <source>
        <dbReference type="Proteomes" id="UP001205906"/>
    </source>
</evidence>
<dbReference type="EMBL" id="JAMXQS010000003">
    <property type="protein sequence ID" value="MCO6049596.1"/>
    <property type="molecule type" value="Genomic_DNA"/>
</dbReference>
<reference evidence="6 7" key="1">
    <citation type="submission" date="2022-06" db="EMBL/GenBank/DDBJ databases">
        <title>Mesorhizobium sp. strain RP14 Genome sequencing and assembly.</title>
        <authorList>
            <person name="Kim I."/>
        </authorList>
    </citation>
    <scope>NUCLEOTIDE SEQUENCE [LARGE SCALE GENOMIC DNA]</scope>
    <source>
        <strain evidence="7">RP14(2022)</strain>
    </source>
</reference>
<dbReference type="SUPFAM" id="SSF51679">
    <property type="entry name" value="Bacterial luciferase-like"/>
    <property type="match status" value="1"/>
</dbReference>
<dbReference type="InterPro" id="IPR050172">
    <property type="entry name" value="SsuD_RutA_monooxygenase"/>
</dbReference>
<keyword evidence="4" id="KW-0503">Monooxygenase</keyword>
<evidence type="ECO:0000256" key="2">
    <source>
        <dbReference type="ARBA" id="ARBA00022643"/>
    </source>
</evidence>
<gene>
    <name evidence="6" type="ORF">NGM99_07300</name>
</gene>
<dbReference type="PANTHER" id="PTHR42847:SF4">
    <property type="entry name" value="ALKANESULFONATE MONOOXYGENASE-RELATED"/>
    <property type="match status" value="1"/>
</dbReference>
<name>A0ABT1C6I8_9HYPH</name>
<dbReference type="Gene3D" id="3.20.20.30">
    <property type="entry name" value="Luciferase-like domain"/>
    <property type="match status" value="1"/>
</dbReference>
<feature type="domain" description="Luciferase-like" evidence="5">
    <location>
        <begin position="19"/>
        <end position="222"/>
    </location>
</feature>
<evidence type="ECO:0000259" key="5">
    <source>
        <dbReference type="Pfam" id="PF00296"/>
    </source>
</evidence>
<dbReference type="PANTHER" id="PTHR42847">
    <property type="entry name" value="ALKANESULFONATE MONOOXYGENASE"/>
    <property type="match status" value="1"/>
</dbReference>
<evidence type="ECO:0000313" key="6">
    <source>
        <dbReference type="EMBL" id="MCO6049596.1"/>
    </source>
</evidence>
<evidence type="ECO:0000256" key="1">
    <source>
        <dbReference type="ARBA" id="ARBA00022630"/>
    </source>
</evidence>
<keyword evidence="7" id="KW-1185">Reference proteome</keyword>
<dbReference type="RefSeq" id="WP_252817554.1">
    <property type="nucleotide sequence ID" value="NZ_JAMXQS010000003.1"/>
</dbReference>
<evidence type="ECO:0000256" key="3">
    <source>
        <dbReference type="ARBA" id="ARBA00023002"/>
    </source>
</evidence>
<protein>
    <submittedName>
        <fullName evidence="6">LLM class flavin-dependent oxidoreductase</fullName>
    </submittedName>
</protein>
<dbReference type="Proteomes" id="UP001205906">
    <property type="component" value="Unassembled WGS sequence"/>
</dbReference>
<organism evidence="6 7">
    <name type="scientific">Mesorhizobium liriopis</name>
    <dbReference type="NCBI Taxonomy" id="2953882"/>
    <lineage>
        <taxon>Bacteria</taxon>
        <taxon>Pseudomonadati</taxon>
        <taxon>Pseudomonadota</taxon>
        <taxon>Alphaproteobacteria</taxon>
        <taxon>Hyphomicrobiales</taxon>
        <taxon>Phyllobacteriaceae</taxon>
        <taxon>Mesorhizobium</taxon>
    </lineage>
</organism>
<dbReference type="Pfam" id="PF00296">
    <property type="entry name" value="Bac_luciferase"/>
    <property type="match status" value="1"/>
</dbReference>
<dbReference type="InterPro" id="IPR011251">
    <property type="entry name" value="Luciferase-like_dom"/>
</dbReference>
<keyword evidence="3" id="KW-0560">Oxidoreductase</keyword>
<accession>A0ABT1C6I8</accession>
<evidence type="ECO:0000256" key="4">
    <source>
        <dbReference type="ARBA" id="ARBA00023033"/>
    </source>
</evidence>
<comment type="caution">
    <text evidence="6">The sequence shown here is derived from an EMBL/GenBank/DDBJ whole genome shotgun (WGS) entry which is preliminary data.</text>
</comment>